<dbReference type="InterPro" id="IPR018616">
    <property type="entry name" value="GUCD1"/>
</dbReference>
<dbReference type="Proteomes" id="UP001459277">
    <property type="component" value="Unassembled WGS sequence"/>
</dbReference>
<dbReference type="GO" id="GO:0004497">
    <property type="term" value="F:monooxygenase activity"/>
    <property type="evidence" value="ECO:0007669"/>
    <property type="project" value="InterPro"/>
</dbReference>
<accession>A0AAW2BZ63</accession>
<dbReference type="PANTHER" id="PTHR33144:SF25">
    <property type="entry name" value="DUF4216 DOMAIN-CONTAINING PROTEIN"/>
    <property type="match status" value="1"/>
</dbReference>
<dbReference type="GO" id="GO:0020037">
    <property type="term" value="F:heme binding"/>
    <property type="evidence" value="ECO:0007669"/>
    <property type="project" value="InterPro"/>
</dbReference>
<evidence type="ECO:0000313" key="3">
    <source>
        <dbReference type="Proteomes" id="UP001459277"/>
    </source>
</evidence>
<feature type="signal peptide" evidence="1">
    <location>
        <begin position="1"/>
        <end position="21"/>
    </location>
</feature>
<dbReference type="Pfam" id="PF03004">
    <property type="entry name" value="Transposase_24"/>
    <property type="match status" value="1"/>
</dbReference>
<dbReference type="PANTHER" id="PTHR33144">
    <property type="entry name" value="OS10G0409366 PROTEIN-RELATED"/>
    <property type="match status" value="1"/>
</dbReference>
<dbReference type="GO" id="GO:0016705">
    <property type="term" value="F:oxidoreductase activity, acting on paired donors, with incorporation or reduction of molecular oxygen"/>
    <property type="evidence" value="ECO:0007669"/>
    <property type="project" value="InterPro"/>
</dbReference>
<dbReference type="Pfam" id="PF09778">
    <property type="entry name" value="Guanylate_cyc_2"/>
    <property type="match status" value="1"/>
</dbReference>
<gene>
    <name evidence="2" type="ORF">SO802_026122</name>
</gene>
<dbReference type="SUPFAM" id="SSF48264">
    <property type="entry name" value="Cytochrome P450"/>
    <property type="match status" value="1"/>
</dbReference>
<reference evidence="2 3" key="1">
    <citation type="submission" date="2024-01" db="EMBL/GenBank/DDBJ databases">
        <title>A telomere-to-telomere, gap-free genome of sweet tea (Lithocarpus litseifolius).</title>
        <authorList>
            <person name="Zhou J."/>
        </authorList>
    </citation>
    <scope>NUCLEOTIDE SEQUENCE [LARGE SCALE GENOMIC DNA]</scope>
    <source>
        <strain evidence="2">Zhou-2022a</strain>
        <tissue evidence="2">Leaf</tissue>
    </source>
</reference>
<dbReference type="Gene3D" id="1.10.630.10">
    <property type="entry name" value="Cytochrome P450"/>
    <property type="match status" value="1"/>
</dbReference>
<evidence type="ECO:0008006" key="4">
    <source>
        <dbReference type="Google" id="ProtNLM"/>
    </source>
</evidence>
<dbReference type="GO" id="GO:0005506">
    <property type="term" value="F:iron ion binding"/>
    <property type="evidence" value="ECO:0007669"/>
    <property type="project" value="InterPro"/>
</dbReference>
<comment type="caution">
    <text evidence="2">The sequence shown here is derived from an EMBL/GenBank/DDBJ whole genome shotgun (WGS) entry which is preliminary data.</text>
</comment>
<dbReference type="InterPro" id="IPR036396">
    <property type="entry name" value="Cyt_P450_sf"/>
</dbReference>
<evidence type="ECO:0000256" key="1">
    <source>
        <dbReference type="SAM" id="SignalP"/>
    </source>
</evidence>
<dbReference type="InterPro" id="IPR004252">
    <property type="entry name" value="Probable_transposase_24"/>
</dbReference>
<sequence length="390" mass="44248">MPTMAWTWIILSLVLLASILQWKSKTKKKKLPLGPRQFPIFGNLLMLGEFPHQDLHQLAQKHGPTMHLRKAWSIGGKDISYLILSGKYIAIALVDQHKLSRPWSENFSVSGFFASNSCYTSHYVVICGYDTNADEFEIIDPASSSPNIGGFVYTDDYQQSLAAEGNRFKRRGTAKLAEISALDGSWKIPLPLNDQGQPIGPDGKTFVRWLGTFFHNGWLCPLVPAAWPKVPAKFKLDCWTEIKKRYLIDPDIVQPADQMGWAMHILGVLRRNRRTKLKKGHVKPRVTKEQLLANIPARVVDDQWREMVNYWFHEKTVVLLLYSSASRGTQKDIATFGAQSFAQISDNMVEANGTAVERADVYIKVYRRRDGTSVTPRAQENIVSTIRIEF</sequence>
<dbReference type="AlphaFoldDB" id="A0AAW2BZ63"/>
<organism evidence="2 3">
    <name type="scientific">Lithocarpus litseifolius</name>
    <dbReference type="NCBI Taxonomy" id="425828"/>
    <lineage>
        <taxon>Eukaryota</taxon>
        <taxon>Viridiplantae</taxon>
        <taxon>Streptophyta</taxon>
        <taxon>Embryophyta</taxon>
        <taxon>Tracheophyta</taxon>
        <taxon>Spermatophyta</taxon>
        <taxon>Magnoliopsida</taxon>
        <taxon>eudicotyledons</taxon>
        <taxon>Gunneridae</taxon>
        <taxon>Pentapetalae</taxon>
        <taxon>rosids</taxon>
        <taxon>fabids</taxon>
        <taxon>Fagales</taxon>
        <taxon>Fagaceae</taxon>
        <taxon>Lithocarpus</taxon>
    </lineage>
</organism>
<keyword evidence="3" id="KW-1185">Reference proteome</keyword>
<protein>
    <recommendedName>
        <fullName evidence="4">Cytochrome P450</fullName>
    </recommendedName>
</protein>
<proteinExistence type="predicted"/>
<name>A0AAW2BZ63_9ROSI</name>
<evidence type="ECO:0000313" key="2">
    <source>
        <dbReference type="EMBL" id="KAK9991137.1"/>
    </source>
</evidence>
<keyword evidence="1" id="KW-0732">Signal</keyword>
<dbReference type="EMBL" id="JAZDWU010000009">
    <property type="protein sequence ID" value="KAK9991137.1"/>
    <property type="molecule type" value="Genomic_DNA"/>
</dbReference>
<feature type="chain" id="PRO_5044013726" description="Cytochrome P450" evidence="1">
    <location>
        <begin position="22"/>
        <end position="390"/>
    </location>
</feature>